<evidence type="ECO:0000313" key="5">
    <source>
        <dbReference type="EMBL" id="OAD22334.1"/>
    </source>
</evidence>
<gene>
    <name evidence="5" type="ORF">THIOM_001866</name>
</gene>
<sequence length="70" mass="8122">MVRRTHPTLALIRCLNRLEKPERGQIIVAGTELNDDLKHIEQTRREIGMVFQQFNLFPHLSVLENCTLAP</sequence>
<dbReference type="InterPro" id="IPR027417">
    <property type="entry name" value="P-loop_NTPase"/>
</dbReference>
<feature type="non-terminal residue" evidence="5">
    <location>
        <position position="70"/>
    </location>
</feature>
<reference evidence="5 6" key="1">
    <citation type="submission" date="2016-05" db="EMBL/GenBank/DDBJ databases">
        <title>Single-cell genome of chain-forming Candidatus Thiomargarita nelsonii and comparison to other large sulfur-oxidizing bacteria.</title>
        <authorList>
            <person name="Winkel M."/>
            <person name="Salman V."/>
            <person name="Woyke T."/>
            <person name="Schulz-Vogt H."/>
            <person name="Richter M."/>
            <person name="Flood B."/>
            <person name="Bailey J."/>
            <person name="Amann R."/>
            <person name="Mussmann M."/>
        </authorList>
    </citation>
    <scope>NUCLEOTIDE SEQUENCE [LARGE SCALE GENOMIC DNA]</scope>
    <source>
        <strain evidence="5 6">THI036</strain>
    </source>
</reference>
<dbReference type="Pfam" id="PF00005">
    <property type="entry name" value="ABC_tran"/>
    <property type="match status" value="1"/>
</dbReference>
<dbReference type="PANTHER" id="PTHR43166">
    <property type="entry name" value="AMINO ACID IMPORT ATP-BINDING PROTEIN"/>
    <property type="match status" value="1"/>
</dbReference>
<keyword evidence="5" id="KW-0547">Nucleotide-binding</keyword>
<evidence type="ECO:0000313" key="6">
    <source>
        <dbReference type="Proteomes" id="UP000076962"/>
    </source>
</evidence>
<dbReference type="EMBL" id="LUTY01001016">
    <property type="protein sequence ID" value="OAD22334.1"/>
    <property type="molecule type" value="Genomic_DNA"/>
</dbReference>
<dbReference type="InterPro" id="IPR003439">
    <property type="entry name" value="ABC_transporter-like_ATP-bd"/>
</dbReference>
<accession>A0A176S314</accession>
<organism evidence="5 6">
    <name type="scientific">Candidatus Thiomargarita nelsonii</name>
    <dbReference type="NCBI Taxonomy" id="1003181"/>
    <lineage>
        <taxon>Bacteria</taxon>
        <taxon>Pseudomonadati</taxon>
        <taxon>Pseudomonadota</taxon>
        <taxon>Gammaproteobacteria</taxon>
        <taxon>Thiotrichales</taxon>
        <taxon>Thiotrichaceae</taxon>
        <taxon>Thiomargarita</taxon>
    </lineage>
</organism>
<protein>
    <submittedName>
        <fullName evidence="5">General L-amino acid ABC transporter, ATP-binding protein</fullName>
    </submittedName>
</protein>
<dbReference type="SUPFAM" id="SSF52540">
    <property type="entry name" value="P-loop containing nucleoside triphosphate hydrolases"/>
    <property type="match status" value="1"/>
</dbReference>
<dbReference type="InterPro" id="IPR050086">
    <property type="entry name" value="MetN_ABC_transporter-like"/>
</dbReference>
<dbReference type="GO" id="GO:0005524">
    <property type="term" value="F:ATP binding"/>
    <property type="evidence" value="ECO:0007669"/>
    <property type="project" value="UniProtKB-KW"/>
</dbReference>
<dbReference type="AlphaFoldDB" id="A0A176S314"/>
<evidence type="ECO:0000256" key="1">
    <source>
        <dbReference type="ARBA" id="ARBA00004417"/>
    </source>
</evidence>
<feature type="domain" description="ABC transporter" evidence="4">
    <location>
        <begin position="11"/>
        <end position="65"/>
    </location>
</feature>
<dbReference type="GO" id="GO:0005886">
    <property type="term" value="C:plasma membrane"/>
    <property type="evidence" value="ECO:0007669"/>
    <property type="project" value="UniProtKB-SubCell"/>
</dbReference>
<name>A0A176S314_9GAMM</name>
<keyword evidence="3" id="KW-0813">Transport</keyword>
<evidence type="ECO:0000256" key="2">
    <source>
        <dbReference type="ARBA" id="ARBA00005417"/>
    </source>
</evidence>
<dbReference type="Gene3D" id="3.40.50.300">
    <property type="entry name" value="P-loop containing nucleotide triphosphate hydrolases"/>
    <property type="match status" value="1"/>
</dbReference>
<comment type="caution">
    <text evidence="5">The sequence shown here is derived from an EMBL/GenBank/DDBJ whole genome shotgun (WGS) entry which is preliminary data.</text>
</comment>
<comment type="similarity">
    <text evidence="2">Belongs to the ABC transporter superfamily.</text>
</comment>
<evidence type="ECO:0000256" key="3">
    <source>
        <dbReference type="ARBA" id="ARBA00022448"/>
    </source>
</evidence>
<proteinExistence type="inferred from homology"/>
<keyword evidence="5" id="KW-0067">ATP-binding</keyword>
<keyword evidence="6" id="KW-1185">Reference proteome</keyword>
<evidence type="ECO:0000259" key="4">
    <source>
        <dbReference type="Pfam" id="PF00005"/>
    </source>
</evidence>
<dbReference type="PANTHER" id="PTHR43166:SF4">
    <property type="entry name" value="PHOSPHONATES IMPORT ATP-BINDING PROTEIN PHNC"/>
    <property type="match status" value="1"/>
</dbReference>
<dbReference type="Proteomes" id="UP000076962">
    <property type="component" value="Unassembled WGS sequence"/>
</dbReference>
<comment type="subcellular location">
    <subcellularLocation>
        <location evidence="1">Cell inner membrane</location>
        <topology evidence="1">Peripheral membrane protein</topology>
    </subcellularLocation>
</comment>
<dbReference type="GO" id="GO:0016887">
    <property type="term" value="F:ATP hydrolysis activity"/>
    <property type="evidence" value="ECO:0007669"/>
    <property type="project" value="InterPro"/>
</dbReference>